<dbReference type="Proteomes" id="UP000244867">
    <property type="component" value="Unassembled WGS sequence"/>
</dbReference>
<dbReference type="InterPro" id="IPR050557">
    <property type="entry name" value="RTX_toxin/Mannuronan_C5-epim"/>
</dbReference>
<gene>
    <name evidence="5" type="ORF">C7S10_09215</name>
</gene>
<sequence>MRPKSGRVLLAGGGVVASLLVGAQPSHAAAGTVSASGSVVTVTGTDAWEVVTITSSVGATRIEVDTSPDFTAGSGCAPDDDPTTRLIVCLLPSAGTVQVDMSGGGDIVRVGADSSPDTRLVVRGGPGHDALYGGPTIEEWYGDDGDDMITPDPSQPTQKGPDVVRGGPGRDQVNLGGFLASSITLDDQPNDTVEDVPGFDDLGSDVEVLAGGDGDDSFTGNDLAQVFDGGPGYDTIIALGGDDVVGGQLGDDRIDGGPGDDQLYGSEGDDTIVGGAGRDTVFGESGHDTVDTVDGEPDSVACGAGSDAANLDTLDTRTDVAPETCEAVTGGPMPTPAPAPVPTAPVPTAPPAPAPSVVDSTPHLKGSVLRADRHVRRTAVRVACRQGTTSCAGVLVVRSGGRGWGRGTYSLADDETARVRIWLNRRARTVLARRGAARVVVIAVDDSGTTSHRFFRLMRR</sequence>
<dbReference type="GO" id="GO:0005509">
    <property type="term" value="F:calcium ion binding"/>
    <property type="evidence" value="ECO:0007669"/>
    <property type="project" value="InterPro"/>
</dbReference>
<feature type="region of interest" description="Disordered" evidence="3">
    <location>
        <begin position="146"/>
        <end position="170"/>
    </location>
</feature>
<dbReference type="EMBL" id="PYXZ01000003">
    <property type="protein sequence ID" value="PUA81208.1"/>
    <property type="molecule type" value="Genomic_DNA"/>
</dbReference>
<dbReference type="Gene3D" id="2.150.10.10">
    <property type="entry name" value="Serralysin-like metalloprotease, C-terminal"/>
    <property type="match status" value="2"/>
</dbReference>
<comment type="subcellular location">
    <subcellularLocation>
        <location evidence="1">Secreted</location>
    </subcellularLocation>
</comment>
<dbReference type="RefSeq" id="WP_108344150.1">
    <property type="nucleotide sequence ID" value="NZ_PYXZ01000003.1"/>
</dbReference>
<dbReference type="InterPro" id="IPR011049">
    <property type="entry name" value="Serralysin-like_metalloprot_C"/>
</dbReference>
<feature type="chain" id="PRO_5015358492" description="Calcium-binding protein" evidence="4">
    <location>
        <begin position="29"/>
        <end position="460"/>
    </location>
</feature>
<evidence type="ECO:0008006" key="7">
    <source>
        <dbReference type="Google" id="ProtNLM"/>
    </source>
</evidence>
<keyword evidence="6" id="KW-1185">Reference proteome</keyword>
<evidence type="ECO:0000256" key="4">
    <source>
        <dbReference type="SAM" id="SignalP"/>
    </source>
</evidence>
<comment type="caution">
    <text evidence="5">The sequence shown here is derived from an EMBL/GenBank/DDBJ whole genome shotgun (WGS) entry which is preliminary data.</text>
</comment>
<feature type="signal peptide" evidence="4">
    <location>
        <begin position="1"/>
        <end position="28"/>
    </location>
</feature>
<protein>
    <recommendedName>
        <fullName evidence="7">Calcium-binding protein</fullName>
    </recommendedName>
</protein>
<organism evidence="5 6">
    <name type="scientific">Nocardioides currus</name>
    <dbReference type="NCBI Taxonomy" id="2133958"/>
    <lineage>
        <taxon>Bacteria</taxon>
        <taxon>Bacillati</taxon>
        <taxon>Actinomycetota</taxon>
        <taxon>Actinomycetes</taxon>
        <taxon>Propionibacteriales</taxon>
        <taxon>Nocardioidaceae</taxon>
        <taxon>Nocardioides</taxon>
    </lineage>
</organism>
<evidence type="ECO:0000256" key="1">
    <source>
        <dbReference type="ARBA" id="ARBA00004613"/>
    </source>
</evidence>
<dbReference type="SUPFAM" id="SSF51120">
    <property type="entry name" value="beta-Roll"/>
    <property type="match status" value="2"/>
</dbReference>
<dbReference type="PANTHER" id="PTHR38340">
    <property type="entry name" value="S-LAYER PROTEIN"/>
    <property type="match status" value="1"/>
</dbReference>
<evidence type="ECO:0000256" key="3">
    <source>
        <dbReference type="SAM" id="MobiDB-lite"/>
    </source>
</evidence>
<evidence type="ECO:0000313" key="6">
    <source>
        <dbReference type="Proteomes" id="UP000244867"/>
    </source>
</evidence>
<evidence type="ECO:0000256" key="2">
    <source>
        <dbReference type="ARBA" id="ARBA00022525"/>
    </source>
</evidence>
<dbReference type="InterPro" id="IPR001343">
    <property type="entry name" value="Hemolysn_Ca-bd"/>
</dbReference>
<evidence type="ECO:0000313" key="5">
    <source>
        <dbReference type="EMBL" id="PUA81208.1"/>
    </source>
</evidence>
<dbReference type="AlphaFoldDB" id="A0A2R7YXT4"/>
<dbReference type="GO" id="GO:0005576">
    <property type="term" value="C:extracellular region"/>
    <property type="evidence" value="ECO:0007669"/>
    <property type="project" value="UniProtKB-SubCell"/>
</dbReference>
<dbReference type="PRINTS" id="PR00313">
    <property type="entry name" value="CABNDNGRPT"/>
</dbReference>
<dbReference type="PANTHER" id="PTHR38340:SF1">
    <property type="entry name" value="S-LAYER PROTEIN"/>
    <property type="match status" value="1"/>
</dbReference>
<accession>A0A2R7YXT4</accession>
<dbReference type="InterPro" id="IPR018511">
    <property type="entry name" value="Hemolysin-typ_Ca-bd_CS"/>
</dbReference>
<name>A0A2R7YXT4_9ACTN</name>
<dbReference type="Pfam" id="PF00353">
    <property type="entry name" value="HemolysinCabind"/>
    <property type="match status" value="3"/>
</dbReference>
<keyword evidence="4" id="KW-0732">Signal</keyword>
<dbReference type="OrthoDB" id="3765336at2"/>
<keyword evidence="2" id="KW-0964">Secreted</keyword>
<reference evidence="5 6" key="1">
    <citation type="submission" date="2018-03" db="EMBL/GenBank/DDBJ databases">
        <authorList>
            <person name="Keele B.F."/>
        </authorList>
    </citation>
    <scope>NUCLEOTIDE SEQUENCE [LARGE SCALE GENOMIC DNA]</scope>
    <source>
        <strain evidence="5 6">IB-3</strain>
    </source>
</reference>
<proteinExistence type="predicted"/>
<dbReference type="PROSITE" id="PS00330">
    <property type="entry name" value="HEMOLYSIN_CALCIUM"/>
    <property type="match status" value="1"/>
</dbReference>